<feature type="signal peptide" evidence="14">
    <location>
        <begin position="1"/>
        <end position="22"/>
    </location>
</feature>
<dbReference type="GO" id="GO:0016042">
    <property type="term" value="P:lipid catabolic process"/>
    <property type="evidence" value="ECO:0007669"/>
    <property type="project" value="UniProtKB-KW"/>
</dbReference>
<feature type="disulfide bond" evidence="12">
    <location>
        <begin position="82"/>
        <end position="121"/>
    </location>
</feature>
<evidence type="ECO:0000256" key="14">
    <source>
        <dbReference type="RuleBase" id="RU361236"/>
    </source>
</evidence>
<comment type="cofactor">
    <cofactor evidence="11">
        <name>Ca(2+)</name>
        <dbReference type="ChEBI" id="CHEBI:29108"/>
    </cofactor>
    <text evidence="11">Binds 1 Ca(2+) ion per subunit.</text>
</comment>
<dbReference type="EC" id="3.1.1.4" evidence="2 14"/>
<feature type="binding site" evidence="11">
    <location>
        <position position="59"/>
    </location>
    <ligand>
        <name>Ca(2+)</name>
        <dbReference type="ChEBI" id="CHEBI:29108"/>
    </ligand>
</feature>
<evidence type="ECO:0000256" key="7">
    <source>
        <dbReference type="ARBA" id="ARBA00022963"/>
    </source>
</evidence>
<dbReference type="InterPro" id="IPR033113">
    <property type="entry name" value="PLA2_histidine"/>
</dbReference>
<evidence type="ECO:0000256" key="12">
    <source>
        <dbReference type="PIRSR" id="PIRSR601211-3"/>
    </source>
</evidence>
<feature type="binding site" evidence="11">
    <location>
        <position position="63"/>
    </location>
    <ligand>
        <name>Ca(2+)</name>
        <dbReference type="ChEBI" id="CHEBI:29108"/>
    </ligand>
</feature>
<dbReference type="Gene3D" id="1.20.90.10">
    <property type="entry name" value="Phospholipase A2 domain"/>
    <property type="match status" value="1"/>
</dbReference>
<evidence type="ECO:0000256" key="10">
    <source>
        <dbReference type="PIRSR" id="PIRSR601211-1"/>
    </source>
</evidence>
<feature type="disulfide bond" evidence="12">
    <location>
        <begin position="107"/>
        <end position="119"/>
    </location>
</feature>
<keyword evidence="9 12" id="KW-1015">Disulfide bond</keyword>
<feature type="disulfide bond" evidence="12">
    <location>
        <begin position="88"/>
        <end position="114"/>
    </location>
</feature>
<evidence type="ECO:0000256" key="5">
    <source>
        <dbReference type="ARBA" id="ARBA00022801"/>
    </source>
</evidence>
<keyword evidence="3 14" id="KW-0964">Secreted</keyword>
<evidence type="ECO:0000256" key="13">
    <source>
        <dbReference type="RuleBase" id="RU003654"/>
    </source>
</evidence>
<dbReference type="EnsemblMetazoa" id="BGLB027410-RC">
    <property type="protein sequence ID" value="BGLB027410-PC"/>
    <property type="gene ID" value="BGLB027410"/>
</dbReference>
<feature type="binding site" evidence="11">
    <location>
        <position position="61"/>
    </location>
    <ligand>
        <name>Ca(2+)</name>
        <dbReference type="ChEBI" id="CHEBI:29108"/>
    </ligand>
</feature>
<feature type="active site" evidence="10">
    <location>
        <position position="122"/>
    </location>
</feature>
<dbReference type="Pfam" id="PF00068">
    <property type="entry name" value="Phospholip_A2_1"/>
    <property type="match status" value="1"/>
</dbReference>
<keyword evidence="6 11" id="KW-0106">Calcium</keyword>
<gene>
    <name evidence="16" type="primary">106055097</name>
</gene>
<sequence>MFSFPRVAQITLLSTALTLVAGRILSGSAGSSRGLLTLDEVITTYTGRSSLDYNEYGCYCGLGGGGTPVDAVDRCCQTHDRCYGETSCWITHITWTEIYCATGYCVCLDPVGTCEHEACSCDVEFGECLQRAHYNPAHKNYCP</sequence>
<dbReference type="GO" id="GO:0004623">
    <property type="term" value="F:phospholipase A2 activity"/>
    <property type="evidence" value="ECO:0007669"/>
    <property type="project" value="UniProtKB-EC"/>
</dbReference>
<evidence type="ECO:0000256" key="2">
    <source>
        <dbReference type="ARBA" id="ARBA00013278"/>
    </source>
</evidence>
<organism evidence="16 17">
    <name type="scientific">Biomphalaria glabrata</name>
    <name type="common">Bloodfluke planorb</name>
    <name type="synonym">Freshwater snail</name>
    <dbReference type="NCBI Taxonomy" id="6526"/>
    <lineage>
        <taxon>Eukaryota</taxon>
        <taxon>Metazoa</taxon>
        <taxon>Spiralia</taxon>
        <taxon>Lophotrochozoa</taxon>
        <taxon>Mollusca</taxon>
        <taxon>Gastropoda</taxon>
        <taxon>Heterobranchia</taxon>
        <taxon>Euthyneura</taxon>
        <taxon>Panpulmonata</taxon>
        <taxon>Hygrophila</taxon>
        <taxon>Lymnaeoidea</taxon>
        <taxon>Planorbidae</taxon>
        <taxon>Biomphalaria</taxon>
    </lineage>
</organism>
<evidence type="ECO:0000256" key="8">
    <source>
        <dbReference type="ARBA" id="ARBA00023098"/>
    </source>
</evidence>
<dbReference type="EnsemblMetazoa" id="BGLB027410-RA">
    <property type="protein sequence ID" value="BGLB027410-PA"/>
    <property type="gene ID" value="BGLB027410"/>
</dbReference>
<feature type="active site" evidence="10">
    <location>
        <position position="79"/>
    </location>
</feature>
<dbReference type="InterPro" id="IPR036444">
    <property type="entry name" value="PLipase_A2_dom_sf"/>
</dbReference>
<dbReference type="GO" id="GO:0005576">
    <property type="term" value="C:extracellular region"/>
    <property type="evidence" value="ECO:0007669"/>
    <property type="project" value="UniProtKB-SubCell"/>
</dbReference>
<dbReference type="OrthoDB" id="5985583at2759"/>
<protein>
    <recommendedName>
        <fullName evidence="2 14">Phospholipase A2</fullName>
        <ecNumber evidence="2 14">3.1.1.4</ecNumber>
    </recommendedName>
</protein>
<evidence type="ECO:0000256" key="6">
    <source>
        <dbReference type="ARBA" id="ARBA00022837"/>
    </source>
</evidence>
<dbReference type="VEuPathDB" id="VectorBase:BGLAX_027862"/>
<evidence type="ECO:0000256" key="9">
    <source>
        <dbReference type="ARBA" id="ARBA00023157"/>
    </source>
</evidence>
<evidence type="ECO:0000313" key="16">
    <source>
        <dbReference type="EnsemblMetazoa" id="BGLB027410-PC"/>
    </source>
</evidence>
<dbReference type="InterPro" id="IPR001211">
    <property type="entry name" value="PLA2"/>
</dbReference>
<dbReference type="PANTHER" id="PTHR11716">
    <property type="entry name" value="PHOSPHOLIPASE A2 FAMILY MEMBER"/>
    <property type="match status" value="1"/>
</dbReference>
<dbReference type="AlphaFoldDB" id="A0A2C9L615"/>
<evidence type="ECO:0000313" key="17">
    <source>
        <dbReference type="Proteomes" id="UP000076420"/>
    </source>
</evidence>
<evidence type="ECO:0000256" key="1">
    <source>
        <dbReference type="ARBA" id="ARBA00004613"/>
    </source>
</evidence>
<keyword evidence="8 14" id="KW-0443">Lipid metabolism</keyword>
<name>A0A2C9L615_BIOGL</name>
<dbReference type="GO" id="GO:0050482">
    <property type="term" value="P:arachidonate secretion"/>
    <property type="evidence" value="ECO:0007669"/>
    <property type="project" value="InterPro"/>
</dbReference>
<evidence type="ECO:0000259" key="15">
    <source>
        <dbReference type="SMART" id="SM00085"/>
    </source>
</evidence>
<comment type="similarity">
    <text evidence="13">Belongs to the phospholipase A2 family.</text>
</comment>
<dbReference type="GO" id="GO:0005509">
    <property type="term" value="F:calcium ion binding"/>
    <property type="evidence" value="ECO:0007669"/>
    <property type="project" value="InterPro"/>
</dbReference>
<dbReference type="PANTHER" id="PTHR11716:SF47">
    <property type="entry name" value="PHOSPHOLIPASE A2-ALPHA"/>
    <property type="match status" value="1"/>
</dbReference>
<evidence type="ECO:0000256" key="3">
    <source>
        <dbReference type="ARBA" id="ARBA00022525"/>
    </source>
</evidence>
<evidence type="ECO:0000256" key="11">
    <source>
        <dbReference type="PIRSR" id="PIRSR601211-2"/>
    </source>
</evidence>
<dbReference type="PRINTS" id="PR00389">
    <property type="entry name" value="PHPHLIPASEA2"/>
</dbReference>
<feature type="binding site" evidence="11">
    <location>
        <position position="80"/>
    </location>
    <ligand>
        <name>Ca(2+)</name>
        <dbReference type="ChEBI" id="CHEBI:29108"/>
    </ligand>
</feature>
<keyword evidence="4 11" id="KW-0479">Metal-binding</keyword>
<dbReference type="SMART" id="SM00085">
    <property type="entry name" value="PA2c"/>
    <property type="match status" value="1"/>
</dbReference>
<dbReference type="KEGG" id="bgt:106055097"/>
<reference evidence="16" key="1">
    <citation type="submission" date="2020-05" db="UniProtKB">
        <authorList>
            <consortium name="EnsemblMetazoa"/>
        </authorList>
    </citation>
    <scope>IDENTIFICATION</scope>
    <source>
        <strain evidence="16">BB02</strain>
    </source>
</reference>
<dbReference type="GO" id="GO:0006644">
    <property type="term" value="P:phospholipid metabolic process"/>
    <property type="evidence" value="ECO:0007669"/>
    <property type="project" value="InterPro"/>
</dbReference>
<dbReference type="STRING" id="6526.A0A2C9L615"/>
<comment type="subcellular location">
    <subcellularLocation>
        <location evidence="1 14">Secreted</location>
    </subcellularLocation>
</comment>
<keyword evidence="7" id="KW-0442">Lipid degradation</keyword>
<feature type="chain" id="PRO_5014204741" description="Phospholipase A2" evidence="14">
    <location>
        <begin position="23"/>
        <end position="143"/>
    </location>
</feature>
<comment type="catalytic activity">
    <reaction evidence="14">
        <text>a 1,2-diacyl-sn-glycero-3-phosphocholine + H2O = a 1-acyl-sn-glycero-3-phosphocholine + a fatty acid + H(+)</text>
        <dbReference type="Rhea" id="RHEA:15801"/>
        <dbReference type="ChEBI" id="CHEBI:15377"/>
        <dbReference type="ChEBI" id="CHEBI:15378"/>
        <dbReference type="ChEBI" id="CHEBI:28868"/>
        <dbReference type="ChEBI" id="CHEBI:57643"/>
        <dbReference type="ChEBI" id="CHEBI:58168"/>
        <dbReference type="EC" id="3.1.1.4"/>
    </reaction>
</comment>
<dbReference type="Proteomes" id="UP000076420">
    <property type="component" value="Unassembled WGS sequence"/>
</dbReference>
<keyword evidence="14" id="KW-0732">Signal</keyword>
<accession>A0A2C9L615</accession>
<evidence type="ECO:0000256" key="4">
    <source>
        <dbReference type="ARBA" id="ARBA00022723"/>
    </source>
</evidence>
<feature type="domain" description="Phospholipase A2-like central" evidence="15">
    <location>
        <begin position="34"/>
        <end position="143"/>
    </location>
</feature>
<feature type="disulfide bond" evidence="12">
    <location>
        <begin position="75"/>
        <end position="128"/>
    </location>
</feature>
<feature type="disulfide bond" evidence="12">
    <location>
        <begin position="60"/>
        <end position="76"/>
    </location>
</feature>
<proteinExistence type="inferred from homology"/>
<keyword evidence="5 14" id="KW-0378">Hydrolase</keyword>
<dbReference type="InterPro" id="IPR016090">
    <property type="entry name" value="PLA2-like_dom"/>
</dbReference>
<dbReference type="SUPFAM" id="SSF48619">
    <property type="entry name" value="Phospholipase A2, PLA2"/>
    <property type="match status" value="1"/>
</dbReference>
<dbReference type="EnsemblMetazoa" id="BGLB027410-RB">
    <property type="protein sequence ID" value="BGLB027410-PB"/>
    <property type="gene ID" value="BGLB027410"/>
</dbReference>
<dbReference type="PROSITE" id="PS00118">
    <property type="entry name" value="PA2_HIS"/>
    <property type="match status" value="1"/>
</dbReference>
<dbReference type="VEuPathDB" id="VectorBase:BGLB027410"/>